<dbReference type="InterPro" id="IPR000064">
    <property type="entry name" value="NLP_P60_dom"/>
</dbReference>
<evidence type="ECO:0000256" key="8">
    <source>
        <dbReference type="SAM" id="SignalP"/>
    </source>
</evidence>
<evidence type="ECO:0000256" key="4">
    <source>
        <dbReference type="ARBA" id="ARBA00022801"/>
    </source>
</evidence>
<dbReference type="PROSITE" id="PS51935">
    <property type="entry name" value="NLPC_P60"/>
    <property type="match status" value="1"/>
</dbReference>
<evidence type="ECO:0000256" key="1">
    <source>
        <dbReference type="ARBA" id="ARBA00007074"/>
    </source>
</evidence>
<dbReference type="InterPro" id="IPR038765">
    <property type="entry name" value="Papain-like_cys_pep_sf"/>
</dbReference>
<evidence type="ECO:0000259" key="9">
    <source>
        <dbReference type="PROSITE" id="PS51935"/>
    </source>
</evidence>
<evidence type="ECO:0000256" key="6">
    <source>
        <dbReference type="SAM" id="Coils"/>
    </source>
</evidence>
<keyword evidence="11" id="KW-1185">Reference proteome</keyword>
<evidence type="ECO:0000256" key="7">
    <source>
        <dbReference type="SAM" id="MobiDB-lite"/>
    </source>
</evidence>
<dbReference type="HOGENOM" id="CLU_034085_0_0_9"/>
<accession>E6U8W3</accession>
<keyword evidence="2" id="KW-0645">Protease</keyword>
<dbReference type="STRING" id="663278.Ethha_1663"/>
<feature type="region of interest" description="Disordered" evidence="7">
    <location>
        <begin position="267"/>
        <end position="306"/>
    </location>
</feature>
<sequence length="440" mass="46601">MRLKKHRCSIRLVAGTALLSIGLLWMPFQATAADLTSLKQQYAALQQQQQQLQTQLQDQNSQVQTEQARQNAIGSEVALTQKQLAVLQSQVDSTNTQISNKEKEIAAAQQQIDQDYTLLKQRLRAMYVSGDDSFLIVLLNSNGVSDFLNRVEIVKAVSDHDNRIIDELRAEQAQLDADKKVLDQAQQELLQEQGTMAAKQDILNAQLAQQTQTVAQVQANASNTQQSISAVTQQAAKTDAQINTEIAAEAAAAKKAAAQKAAQQTAAQSAASVPSHSGGSSGSTQAGTGSTSSASQSGSGTASGPVATAPPGGFGTAAYVINYAETFVGYPYVFGTAGPDTFDCSGYVQWVFAKAAGIGLTHSAAEQSQSSLGTSVSRNDLQPGDLVFFNVDGSGIDHVGIYIGGGRMVNAENSSVGVTYDSVTSSYWSSRFACARRFLN</sequence>
<comment type="similarity">
    <text evidence="1">Belongs to the peptidase C40 family.</text>
</comment>
<dbReference type="eggNOG" id="COG0791">
    <property type="taxonomic scope" value="Bacteria"/>
</dbReference>
<keyword evidence="6" id="KW-0175">Coiled coil</keyword>
<keyword evidence="3 8" id="KW-0732">Signal</keyword>
<gene>
    <name evidence="10" type="ordered locus">Ethha_1663</name>
</gene>
<dbReference type="AlphaFoldDB" id="E6U8W3"/>
<feature type="coiled-coil region" evidence="6">
    <location>
        <begin position="28"/>
        <end position="111"/>
    </location>
</feature>
<evidence type="ECO:0000256" key="5">
    <source>
        <dbReference type="ARBA" id="ARBA00022807"/>
    </source>
</evidence>
<feature type="chain" id="PRO_5030168433" evidence="8">
    <location>
        <begin position="33"/>
        <end position="440"/>
    </location>
</feature>
<evidence type="ECO:0000313" key="10">
    <source>
        <dbReference type="EMBL" id="ADU27198.1"/>
    </source>
</evidence>
<protein>
    <submittedName>
        <fullName evidence="10">NLP/P60 protein</fullName>
    </submittedName>
</protein>
<dbReference type="PANTHER" id="PTHR47053:SF1">
    <property type="entry name" value="MUREIN DD-ENDOPEPTIDASE MEPH-RELATED"/>
    <property type="match status" value="1"/>
</dbReference>
<keyword evidence="5" id="KW-0788">Thiol protease</keyword>
<dbReference type="InterPro" id="IPR051202">
    <property type="entry name" value="Peptidase_C40"/>
</dbReference>
<dbReference type="SUPFAM" id="SSF54001">
    <property type="entry name" value="Cysteine proteinases"/>
    <property type="match status" value="1"/>
</dbReference>
<dbReference type="Proteomes" id="UP000001551">
    <property type="component" value="Chromosome"/>
</dbReference>
<dbReference type="InterPro" id="IPR057309">
    <property type="entry name" value="PcsB_CC"/>
</dbReference>
<dbReference type="GO" id="GO:0008234">
    <property type="term" value="F:cysteine-type peptidase activity"/>
    <property type="evidence" value="ECO:0007669"/>
    <property type="project" value="UniProtKB-KW"/>
</dbReference>
<proteinExistence type="inferred from homology"/>
<evidence type="ECO:0000313" key="11">
    <source>
        <dbReference type="Proteomes" id="UP000001551"/>
    </source>
</evidence>
<dbReference type="eggNOG" id="COG3883">
    <property type="taxonomic scope" value="Bacteria"/>
</dbReference>
<evidence type="ECO:0000256" key="2">
    <source>
        <dbReference type="ARBA" id="ARBA00022670"/>
    </source>
</evidence>
<dbReference type="Gene3D" id="6.10.250.3150">
    <property type="match status" value="1"/>
</dbReference>
<dbReference type="Gene3D" id="3.90.1720.10">
    <property type="entry name" value="endopeptidase domain like (from Nostoc punctiforme)"/>
    <property type="match status" value="1"/>
</dbReference>
<name>E6U8W3_ETHHY</name>
<dbReference type="Pfam" id="PF24568">
    <property type="entry name" value="CC_PcsB"/>
    <property type="match status" value="1"/>
</dbReference>
<feature type="signal peptide" evidence="8">
    <location>
        <begin position="1"/>
        <end position="32"/>
    </location>
</feature>
<dbReference type="GO" id="GO:0006508">
    <property type="term" value="P:proteolysis"/>
    <property type="evidence" value="ECO:0007669"/>
    <property type="project" value="UniProtKB-KW"/>
</dbReference>
<dbReference type="PANTHER" id="PTHR47053">
    <property type="entry name" value="MUREIN DD-ENDOPEPTIDASE MEPH-RELATED"/>
    <property type="match status" value="1"/>
</dbReference>
<evidence type="ECO:0000256" key="3">
    <source>
        <dbReference type="ARBA" id="ARBA00022729"/>
    </source>
</evidence>
<dbReference type="KEGG" id="eha:Ethha_1663"/>
<organism evidence="10 11">
    <name type="scientific">Ethanoligenens harbinense (strain DSM 18485 / JCM 12961 / CGMCC 1.5033 / YUAN-3)</name>
    <dbReference type="NCBI Taxonomy" id="663278"/>
    <lineage>
        <taxon>Bacteria</taxon>
        <taxon>Bacillati</taxon>
        <taxon>Bacillota</taxon>
        <taxon>Clostridia</taxon>
        <taxon>Eubacteriales</taxon>
        <taxon>Oscillospiraceae</taxon>
        <taxon>Ethanoligenens</taxon>
    </lineage>
</organism>
<feature type="domain" description="NlpC/P60" evidence="9">
    <location>
        <begin position="314"/>
        <end position="439"/>
    </location>
</feature>
<keyword evidence="4" id="KW-0378">Hydrolase</keyword>
<reference evidence="10 11" key="1">
    <citation type="submission" date="2010-12" db="EMBL/GenBank/DDBJ databases">
        <title>Complete sequence of Ethanoligenens harbinense YUAN-3.</title>
        <authorList>
            <person name="Lucas S."/>
            <person name="Copeland A."/>
            <person name="Lapidus A."/>
            <person name="Cheng J.-F."/>
            <person name="Bruce D."/>
            <person name="Goodwin L."/>
            <person name="Pitluck S."/>
            <person name="Chertkov O."/>
            <person name="Misra M."/>
            <person name="Detter J.C."/>
            <person name="Han C."/>
            <person name="Tapia R."/>
            <person name="Land M."/>
            <person name="Hauser L."/>
            <person name="Jeffries C."/>
            <person name="Kyrpides N."/>
            <person name="Ivanova N."/>
            <person name="Mikhailova N."/>
            <person name="Wang A."/>
            <person name="Mouttaki H."/>
            <person name="He Z."/>
            <person name="Zhou J."/>
            <person name="Hemme C.L."/>
            <person name="Woyke T."/>
        </authorList>
    </citation>
    <scope>NUCLEOTIDE SEQUENCE [LARGE SCALE GENOMIC DNA]</scope>
    <source>
        <strain evidence="11">DSM 18485 / JCM 12961 / CGMCC 1.5033 / YUAN-3</strain>
    </source>
</reference>
<dbReference type="Pfam" id="PF00877">
    <property type="entry name" value="NLPC_P60"/>
    <property type="match status" value="1"/>
</dbReference>
<dbReference type="EMBL" id="CP002400">
    <property type="protein sequence ID" value="ADU27198.1"/>
    <property type="molecule type" value="Genomic_DNA"/>
</dbReference>